<evidence type="ECO:0000256" key="4">
    <source>
        <dbReference type="ARBA" id="ARBA00022833"/>
    </source>
</evidence>
<dbReference type="InterPro" id="IPR013087">
    <property type="entry name" value="Znf_C2H2_type"/>
</dbReference>
<keyword evidence="11" id="KW-1185">Reference proteome</keyword>
<dbReference type="GO" id="GO:0033314">
    <property type="term" value="P:mitotic DNA replication checkpoint signaling"/>
    <property type="evidence" value="ECO:0007669"/>
    <property type="project" value="TreeGrafter"/>
</dbReference>
<reference evidence="10 11" key="1">
    <citation type="submission" date="2018-06" db="EMBL/GenBank/DDBJ databases">
        <title>The Genome of Cuscuta australis (Dodder) Provides Insight into the Evolution of Plant Parasitism.</title>
        <authorList>
            <person name="Liu H."/>
        </authorList>
    </citation>
    <scope>NUCLEOTIDE SEQUENCE [LARGE SCALE GENOMIC DNA]</scope>
    <source>
        <strain evidence="11">cv. Yunnan</strain>
        <tissue evidence="10">Vines</tissue>
    </source>
</reference>
<evidence type="ECO:0000256" key="8">
    <source>
        <dbReference type="SAM" id="MobiDB-lite"/>
    </source>
</evidence>
<evidence type="ECO:0000256" key="7">
    <source>
        <dbReference type="SAM" id="Coils"/>
    </source>
</evidence>
<gene>
    <name evidence="10" type="ORF">DM860_017350</name>
</gene>
<dbReference type="Proteomes" id="UP000249390">
    <property type="component" value="Unassembled WGS sequence"/>
</dbReference>
<evidence type="ECO:0000256" key="2">
    <source>
        <dbReference type="ARBA" id="ARBA00022723"/>
    </source>
</evidence>
<proteinExistence type="predicted"/>
<evidence type="ECO:0000259" key="9">
    <source>
        <dbReference type="Pfam" id="PF12874"/>
    </source>
</evidence>
<dbReference type="AlphaFoldDB" id="A0A328DCU9"/>
<sequence>MADKKALFRAKLAQRNQKRIENPLVRYNDHDQPVCRVCDVVLKSETDWTVHQTSRKHKMAIENLKANSATLKQTINANVERPKDSNRAKLENLEGLHSKGTEPSMGLSKARPTSSLPPKFFDIKETKKQKSAPTTESRDFDKLKHTEANVQSKELQPSIPRGKMDIRNENTDSKSSESGPSKEQISMLTPGTESRKAKGLIPEGFYDNKDADLCARGITPVKLDVKDEYKEFEKLIQEDLQQVDKRLEEEEYDAADMIEEAETVEQRAYKERVEMLKKRKMELKAGKSTLHSKATPPATAKESTVEEESSSGTDSDDEILTVDWRAKHL</sequence>
<dbReference type="InterPro" id="IPR040050">
    <property type="entry name" value="ZNF830-like"/>
</dbReference>
<dbReference type="PANTHER" id="PTHR13278">
    <property type="entry name" value="ZINC FINGER PROTEIN 830"/>
    <property type="match status" value="1"/>
</dbReference>
<keyword evidence="6" id="KW-0539">Nucleus</keyword>
<evidence type="ECO:0000256" key="1">
    <source>
        <dbReference type="ARBA" id="ARBA00004123"/>
    </source>
</evidence>
<feature type="compositionally biased region" description="Basic and acidic residues" evidence="8">
    <location>
        <begin position="162"/>
        <end position="175"/>
    </location>
</feature>
<keyword evidence="5 7" id="KW-0175">Coiled coil</keyword>
<name>A0A328DCU9_9ASTE</name>
<dbReference type="Pfam" id="PF12874">
    <property type="entry name" value="zf-met"/>
    <property type="match status" value="1"/>
</dbReference>
<feature type="domain" description="C2H2-type" evidence="9">
    <location>
        <begin position="34"/>
        <end position="57"/>
    </location>
</feature>
<feature type="compositionally biased region" description="Basic and acidic residues" evidence="8">
    <location>
        <begin position="136"/>
        <end position="147"/>
    </location>
</feature>
<dbReference type="GO" id="GO:0003676">
    <property type="term" value="F:nucleic acid binding"/>
    <property type="evidence" value="ECO:0007669"/>
    <property type="project" value="InterPro"/>
</dbReference>
<keyword evidence="3" id="KW-0863">Zinc-finger</keyword>
<keyword evidence="4" id="KW-0862">Zinc</keyword>
<protein>
    <recommendedName>
        <fullName evidence="9">C2H2-type domain-containing protein</fullName>
    </recommendedName>
</protein>
<evidence type="ECO:0000313" key="10">
    <source>
        <dbReference type="EMBL" id="RAL43607.1"/>
    </source>
</evidence>
<feature type="region of interest" description="Disordered" evidence="8">
    <location>
        <begin position="95"/>
        <end position="199"/>
    </location>
</feature>
<dbReference type="InterPro" id="IPR036236">
    <property type="entry name" value="Znf_C2H2_sf"/>
</dbReference>
<comment type="subcellular location">
    <subcellularLocation>
        <location evidence="1">Nucleus</location>
    </subcellularLocation>
</comment>
<evidence type="ECO:0000256" key="5">
    <source>
        <dbReference type="ARBA" id="ARBA00023054"/>
    </source>
</evidence>
<dbReference type="PANTHER" id="PTHR13278:SF0">
    <property type="entry name" value="ZINC FINGER PROTEIN 830"/>
    <property type="match status" value="1"/>
</dbReference>
<feature type="region of interest" description="Disordered" evidence="8">
    <location>
        <begin position="284"/>
        <end position="329"/>
    </location>
</feature>
<accession>A0A328DCU9</accession>
<dbReference type="SUPFAM" id="SSF57667">
    <property type="entry name" value="beta-beta-alpha zinc fingers"/>
    <property type="match status" value="1"/>
</dbReference>
<evidence type="ECO:0000256" key="3">
    <source>
        <dbReference type="ARBA" id="ARBA00022771"/>
    </source>
</evidence>
<evidence type="ECO:0000256" key="6">
    <source>
        <dbReference type="ARBA" id="ARBA00023242"/>
    </source>
</evidence>
<dbReference type="GO" id="GO:0033260">
    <property type="term" value="P:nuclear DNA replication"/>
    <property type="evidence" value="ECO:0007669"/>
    <property type="project" value="TreeGrafter"/>
</dbReference>
<feature type="coiled-coil region" evidence="7">
    <location>
        <begin position="240"/>
        <end position="267"/>
    </location>
</feature>
<organism evidence="10 11">
    <name type="scientific">Cuscuta australis</name>
    <dbReference type="NCBI Taxonomy" id="267555"/>
    <lineage>
        <taxon>Eukaryota</taxon>
        <taxon>Viridiplantae</taxon>
        <taxon>Streptophyta</taxon>
        <taxon>Embryophyta</taxon>
        <taxon>Tracheophyta</taxon>
        <taxon>Spermatophyta</taxon>
        <taxon>Magnoliopsida</taxon>
        <taxon>eudicotyledons</taxon>
        <taxon>Gunneridae</taxon>
        <taxon>Pentapetalae</taxon>
        <taxon>asterids</taxon>
        <taxon>lamiids</taxon>
        <taxon>Solanales</taxon>
        <taxon>Convolvulaceae</taxon>
        <taxon>Cuscuteae</taxon>
        <taxon>Cuscuta</taxon>
        <taxon>Cuscuta subgen. Grammica</taxon>
        <taxon>Cuscuta sect. Cleistogrammica</taxon>
    </lineage>
</organism>
<comment type="caution">
    <text evidence="10">The sequence shown here is derived from an EMBL/GenBank/DDBJ whole genome shotgun (WGS) entry which is preliminary data.</text>
</comment>
<evidence type="ECO:0000313" key="11">
    <source>
        <dbReference type="Proteomes" id="UP000249390"/>
    </source>
</evidence>
<dbReference type="GO" id="GO:0044773">
    <property type="term" value="P:mitotic DNA damage checkpoint signaling"/>
    <property type="evidence" value="ECO:0007669"/>
    <property type="project" value="TreeGrafter"/>
</dbReference>
<dbReference type="GO" id="GO:0005681">
    <property type="term" value="C:spliceosomal complex"/>
    <property type="evidence" value="ECO:0007669"/>
    <property type="project" value="InterPro"/>
</dbReference>
<feature type="compositionally biased region" description="Polar residues" evidence="8">
    <location>
        <begin position="176"/>
        <end position="192"/>
    </location>
</feature>
<dbReference type="EMBL" id="NQVE01000154">
    <property type="protein sequence ID" value="RAL43607.1"/>
    <property type="molecule type" value="Genomic_DNA"/>
</dbReference>
<feature type="compositionally biased region" description="Acidic residues" evidence="8">
    <location>
        <begin position="305"/>
        <end position="320"/>
    </location>
</feature>
<keyword evidence="2" id="KW-0479">Metal-binding</keyword>
<dbReference type="GO" id="GO:0008270">
    <property type="term" value="F:zinc ion binding"/>
    <property type="evidence" value="ECO:0007669"/>
    <property type="project" value="UniProtKB-KW"/>
</dbReference>